<evidence type="ECO:0008006" key="3">
    <source>
        <dbReference type="Google" id="ProtNLM"/>
    </source>
</evidence>
<proteinExistence type="predicted"/>
<accession>A0A9D3VUI6</accession>
<evidence type="ECO:0000313" key="2">
    <source>
        <dbReference type="Proteomes" id="UP000828251"/>
    </source>
</evidence>
<protein>
    <recommendedName>
        <fullName evidence="3">DUF4283 domain-containing protein</fullName>
    </recommendedName>
</protein>
<reference evidence="1 2" key="1">
    <citation type="journal article" date="2021" name="Plant Biotechnol. J.">
        <title>Multi-omics assisted identification of the key and species-specific regulatory components of drought-tolerant mechanisms in Gossypium stocksii.</title>
        <authorList>
            <person name="Yu D."/>
            <person name="Ke L."/>
            <person name="Zhang D."/>
            <person name="Wu Y."/>
            <person name="Sun Y."/>
            <person name="Mei J."/>
            <person name="Sun J."/>
            <person name="Sun Y."/>
        </authorList>
    </citation>
    <scope>NUCLEOTIDE SEQUENCE [LARGE SCALE GENOMIC DNA]</scope>
    <source>
        <strain evidence="2">cv. E1</strain>
        <tissue evidence="1">Leaf</tissue>
    </source>
</reference>
<evidence type="ECO:0000313" key="1">
    <source>
        <dbReference type="EMBL" id="KAH1096958.1"/>
    </source>
</evidence>
<organism evidence="1 2">
    <name type="scientific">Gossypium stocksii</name>
    <dbReference type="NCBI Taxonomy" id="47602"/>
    <lineage>
        <taxon>Eukaryota</taxon>
        <taxon>Viridiplantae</taxon>
        <taxon>Streptophyta</taxon>
        <taxon>Embryophyta</taxon>
        <taxon>Tracheophyta</taxon>
        <taxon>Spermatophyta</taxon>
        <taxon>Magnoliopsida</taxon>
        <taxon>eudicotyledons</taxon>
        <taxon>Gunneridae</taxon>
        <taxon>Pentapetalae</taxon>
        <taxon>rosids</taxon>
        <taxon>malvids</taxon>
        <taxon>Malvales</taxon>
        <taxon>Malvaceae</taxon>
        <taxon>Malvoideae</taxon>
        <taxon>Gossypium</taxon>
    </lineage>
</organism>
<dbReference type="Proteomes" id="UP000828251">
    <property type="component" value="Unassembled WGS sequence"/>
</dbReference>
<keyword evidence="2" id="KW-1185">Reference proteome</keyword>
<sequence>MFGKCSTKGLILKKVRFCDKDESVNVELEVDQIEKPTTSWKDKLVGSSPNSGGIDLKANEDFELLEGDAQKSFINGIPSIEFSNRIQHVLIRSPWIIFDQYLIVQPWSVSFDLAQTFPRVERGDGFIDSELATPYSDNGSAIESLSRPSLVLQGLVDVSVVDPIRGLNLCRHTTISFKDLKNQNDDVSTEGGFTSISGVEKLKTPRRNWGEKVGEAHVSKKLNKLSIGNGASLR</sequence>
<gene>
    <name evidence="1" type="ORF">J1N35_013879</name>
</gene>
<name>A0A9D3VUI6_9ROSI</name>
<comment type="caution">
    <text evidence="1">The sequence shown here is derived from an EMBL/GenBank/DDBJ whole genome shotgun (WGS) entry which is preliminary data.</text>
</comment>
<dbReference type="EMBL" id="JAIQCV010000005">
    <property type="protein sequence ID" value="KAH1096958.1"/>
    <property type="molecule type" value="Genomic_DNA"/>
</dbReference>
<dbReference type="AlphaFoldDB" id="A0A9D3VUI6"/>